<keyword evidence="2" id="KW-1185">Reference proteome</keyword>
<reference evidence="1 2" key="1">
    <citation type="submission" date="2021-06" db="EMBL/GenBank/DDBJ databases">
        <title>Caerostris extrusa draft genome.</title>
        <authorList>
            <person name="Kono N."/>
            <person name="Arakawa K."/>
        </authorList>
    </citation>
    <scope>NUCLEOTIDE SEQUENCE [LARGE SCALE GENOMIC DNA]</scope>
</reference>
<proteinExistence type="predicted"/>
<comment type="caution">
    <text evidence="1">The sequence shown here is derived from an EMBL/GenBank/DDBJ whole genome shotgun (WGS) entry which is preliminary data.</text>
</comment>
<dbReference type="EMBL" id="BPLR01006108">
    <property type="protein sequence ID" value="GIY07442.1"/>
    <property type="molecule type" value="Genomic_DNA"/>
</dbReference>
<dbReference type="AlphaFoldDB" id="A0AAV4QGQ8"/>
<sequence length="139" mass="15953">MNLSNRRKRFLCQSNTNSIIHFHLYHTYVEPSPRMYYSKHPSKHSPHPHTIPPFLGNSPSGALLDSSGGVRSVQRSIFMDDNGVKIAIYYELFFNRYFSSSLIRGHYLVQVSFCGLALVGDAERDWLVLLELRTAHGRI</sequence>
<evidence type="ECO:0000313" key="2">
    <source>
        <dbReference type="Proteomes" id="UP001054945"/>
    </source>
</evidence>
<name>A0AAV4QGQ8_CAEEX</name>
<evidence type="ECO:0000313" key="1">
    <source>
        <dbReference type="EMBL" id="GIY07442.1"/>
    </source>
</evidence>
<gene>
    <name evidence="1" type="ORF">CEXT_620621</name>
</gene>
<dbReference type="Proteomes" id="UP001054945">
    <property type="component" value="Unassembled WGS sequence"/>
</dbReference>
<organism evidence="1 2">
    <name type="scientific">Caerostris extrusa</name>
    <name type="common">Bark spider</name>
    <name type="synonym">Caerostris bankana</name>
    <dbReference type="NCBI Taxonomy" id="172846"/>
    <lineage>
        <taxon>Eukaryota</taxon>
        <taxon>Metazoa</taxon>
        <taxon>Ecdysozoa</taxon>
        <taxon>Arthropoda</taxon>
        <taxon>Chelicerata</taxon>
        <taxon>Arachnida</taxon>
        <taxon>Araneae</taxon>
        <taxon>Araneomorphae</taxon>
        <taxon>Entelegynae</taxon>
        <taxon>Araneoidea</taxon>
        <taxon>Araneidae</taxon>
        <taxon>Caerostris</taxon>
    </lineage>
</organism>
<accession>A0AAV4QGQ8</accession>
<protein>
    <submittedName>
        <fullName evidence="1">Uncharacterized protein</fullName>
    </submittedName>
</protein>